<evidence type="ECO:0000313" key="1">
    <source>
        <dbReference type="EMBL" id="GBN11416.1"/>
    </source>
</evidence>
<dbReference type="EMBL" id="BGPR01005573">
    <property type="protein sequence ID" value="GBN11416.1"/>
    <property type="molecule type" value="Genomic_DNA"/>
</dbReference>
<evidence type="ECO:0008006" key="3">
    <source>
        <dbReference type="Google" id="ProtNLM"/>
    </source>
</evidence>
<name>A0A4Y2LCS9_ARAVE</name>
<sequence length="337" mass="38249">MLEDTEWLSDFAFFTDLLCHMNNLSVKMQGKNQFIDDIWTHLKAFKLKLNLFAGQLAKNDLSHFSRLNSIPSVNEEKLKNYEDGLKKLHFEFERRFQDFSAIQTELDIFTMPFSVNCEAVREREAAKNTVNVSKDDCDDDDDVIIGNPFKSCDAIKAELEEKAKSKALQATTPAVKVIHVSPTNSAEASNREEVILLPQPLNEKVQSLPCTMEPQRSAPERCNGGVISPFTCEDEEVKKKSKKIKKRFKNRIVPEIHDTNNISHISRLNELPPIKPASENVSNGQPCVYMSPKRLSQQNGKINWALAEELEPCRETSLAGCSSRRIEAWSDESYSPI</sequence>
<dbReference type="Proteomes" id="UP000499080">
    <property type="component" value="Unassembled WGS sequence"/>
</dbReference>
<organism evidence="1 2">
    <name type="scientific">Araneus ventricosus</name>
    <name type="common">Orbweaver spider</name>
    <name type="synonym">Epeira ventricosa</name>
    <dbReference type="NCBI Taxonomy" id="182803"/>
    <lineage>
        <taxon>Eukaryota</taxon>
        <taxon>Metazoa</taxon>
        <taxon>Ecdysozoa</taxon>
        <taxon>Arthropoda</taxon>
        <taxon>Chelicerata</taxon>
        <taxon>Arachnida</taxon>
        <taxon>Araneae</taxon>
        <taxon>Araneomorphae</taxon>
        <taxon>Entelegynae</taxon>
        <taxon>Araneoidea</taxon>
        <taxon>Araneidae</taxon>
        <taxon>Araneus</taxon>
    </lineage>
</organism>
<protein>
    <recommendedName>
        <fullName evidence="3">General transcription factor II-I repeat domain-containing protein 2</fullName>
    </recommendedName>
</protein>
<reference evidence="1 2" key="1">
    <citation type="journal article" date="2019" name="Sci. Rep.">
        <title>Orb-weaving spider Araneus ventricosus genome elucidates the spidroin gene catalogue.</title>
        <authorList>
            <person name="Kono N."/>
            <person name="Nakamura H."/>
            <person name="Ohtoshi R."/>
            <person name="Moran D.A.P."/>
            <person name="Shinohara A."/>
            <person name="Yoshida Y."/>
            <person name="Fujiwara M."/>
            <person name="Mori M."/>
            <person name="Tomita M."/>
            <person name="Arakawa K."/>
        </authorList>
    </citation>
    <scope>NUCLEOTIDE SEQUENCE [LARGE SCALE GENOMIC DNA]</scope>
</reference>
<dbReference type="OrthoDB" id="6417149at2759"/>
<dbReference type="PANTHER" id="PTHR45913:SF9">
    <property type="entry name" value="GENERAL TRANSCRIPTION FACTOR II-I REPEAT DOMAIN-CONTAINING PROTEIN 2-LIKE-RELATED"/>
    <property type="match status" value="1"/>
</dbReference>
<proteinExistence type="predicted"/>
<comment type="caution">
    <text evidence="1">The sequence shown here is derived from an EMBL/GenBank/DDBJ whole genome shotgun (WGS) entry which is preliminary data.</text>
</comment>
<gene>
    <name evidence="1" type="ORF">AVEN_88430_1</name>
</gene>
<accession>A0A4Y2LCS9</accession>
<dbReference type="AlphaFoldDB" id="A0A4Y2LCS9"/>
<evidence type="ECO:0000313" key="2">
    <source>
        <dbReference type="Proteomes" id="UP000499080"/>
    </source>
</evidence>
<dbReference type="PANTHER" id="PTHR45913">
    <property type="entry name" value="EPM2A-INTERACTING PROTEIN 1"/>
    <property type="match status" value="1"/>
</dbReference>
<keyword evidence="2" id="KW-1185">Reference proteome</keyword>